<evidence type="ECO:0000256" key="3">
    <source>
        <dbReference type="ARBA" id="ARBA00022643"/>
    </source>
</evidence>
<dbReference type="Pfam" id="PF02441">
    <property type="entry name" value="Flavoprotein"/>
    <property type="match status" value="1"/>
</dbReference>
<dbReference type="EMBL" id="CP058604">
    <property type="protein sequence ID" value="QLG70955.1"/>
    <property type="molecule type" value="Genomic_DNA"/>
</dbReference>
<dbReference type="OrthoDB" id="5126881at2759"/>
<evidence type="ECO:0000256" key="4">
    <source>
        <dbReference type="ARBA" id="ARBA00022679"/>
    </source>
</evidence>
<evidence type="ECO:0000313" key="8">
    <source>
        <dbReference type="EMBL" id="QLG70955.1"/>
    </source>
</evidence>
<feature type="binding site" evidence="6">
    <location>
        <position position="99"/>
    </location>
    <ligand>
        <name>FMN</name>
        <dbReference type="ChEBI" id="CHEBI:58210"/>
    </ligand>
</feature>
<protein>
    <recommendedName>
        <fullName evidence="6">Flavin prenyltransferase PAD1, mitochondrial</fullName>
        <ecNumber evidence="6">2.5.1.129</ecNumber>
    </recommendedName>
</protein>
<feature type="domain" description="Flavoprotein" evidence="7">
    <location>
        <begin position="65"/>
        <end position="234"/>
    </location>
</feature>
<dbReference type="PANTHER" id="PTHR43374">
    <property type="entry name" value="FLAVIN PRENYLTRANSFERASE"/>
    <property type="match status" value="1"/>
</dbReference>
<comment type="similarity">
    <text evidence="5 6">Belongs to the UbiX/PAD1 family.</text>
</comment>
<dbReference type="InterPro" id="IPR004507">
    <property type="entry name" value="UbiX-like"/>
</dbReference>
<name>A0A7H9AX52_ZYGMR</name>
<dbReference type="AlphaFoldDB" id="A0A7H9AX52"/>
<dbReference type="HAMAP" id="MF_01984">
    <property type="entry name" value="ubiX_pad"/>
    <property type="match status" value="1"/>
</dbReference>
<organism evidence="8 9">
    <name type="scientific">Zygotorulaspora mrakii</name>
    <name type="common">Zygosaccharomyces mrakii</name>
    <dbReference type="NCBI Taxonomy" id="42260"/>
    <lineage>
        <taxon>Eukaryota</taxon>
        <taxon>Fungi</taxon>
        <taxon>Dikarya</taxon>
        <taxon>Ascomycota</taxon>
        <taxon>Saccharomycotina</taxon>
        <taxon>Saccharomycetes</taxon>
        <taxon>Saccharomycetales</taxon>
        <taxon>Saccharomycetaceae</taxon>
        <taxon>Zygotorulaspora</taxon>
    </lineage>
</organism>
<feature type="binding site" evidence="6">
    <location>
        <begin position="73"/>
        <end position="75"/>
    </location>
    <ligand>
        <name>FMN</name>
        <dbReference type="ChEBI" id="CHEBI:58210"/>
    </ligand>
</feature>
<dbReference type="GO" id="GO:0005739">
    <property type="term" value="C:mitochondrion"/>
    <property type="evidence" value="ECO:0007669"/>
    <property type="project" value="UniProtKB-SubCell"/>
</dbReference>
<comment type="subcellular location">
    <subcellularLocation>
        <location evidence="6">Mitochondrion</location>
    </subcellularLocation>
</comment>
<feature type="binding site" evidence="6">
    <location>
        <position position="231"/>
    </location>
    <ligand>
        <name>dimethylallyl phosphate</name>
        <dbReference type="ChEBI" id="CHEBI:88052"/>
    </ligand>
</feature>
<keyword evidence="9" id="KW-1185">Reference proteome</keyword>
<dbReference type="InterPro" id="IPR036551">
    <property type="entry name" value="Flavin_trans-like"/>
</dbReference>
<keyword evidence="2 6" id="KW-0285">Flavoprotein</keyword>
<evidence type="ECO:0000256" key="6">
    <source>
        <dbReference type="HAMAP-Rule" id="MF_03197"/>
    </source>
</evidence>
<evidence type="ECO:0000256" key="5">
    <source>
        <dbReference type="ARBA" id="ARBA00060793"/>
    </source>
</evidence>
<evidence type="ECO:0000259" key="7">
    <source>
        <dbReference type="Pfam" id="PF02441"/>
    </source>
</evidence>
<comment type="catalytic activity">
    <reaction evidence="6">
        <text>dimethylallyl phosphate + FMNH2 = prenylated FMNH2 + phosphate</text>
        <dbReference type="Rhea" id="RHEA:37743"/>
        <dbReference type="ChEBI" id="CHEBI:43474"/>
        <dbReference type="ChEBI" id="CHEBI:57618"/>
        <dbReference type="ChEBI" id="CHEBI:87467"/>
        <dbReference type="ChEBI" id="CHEBI:88052"/>
        <dbReference type="EC" id="2.5.1.129"/>
    </reaction>
</comment>
<comment type="subunit">
    <text evidence="6">Oligomer.</text>
</comment>
<dbReference type="NCBIfam" id="NF004685">
    <property type="entry name" value="PRK06029.1"/>
    <property type="match status" value="1"/>
</dbReference>
<gene>
    <name evidence="6" type="primary">PAD1</name>
    <name evidence="8" type="ORF">HG535_0A09020</name>
</gene>
<evidence type="ECO:0000256" key="2">
    <source>
        <dbReference type="ARBA" id="ARBA00022630"/>
    </source>
</evidence>
<keyword evidence="6" id="KW-0496">Mitochondrion</keyword>
<dbReference type="GO" id="GO:0106141">
    <property type="term" value="F:flavin prenyltransferase activity"/>
    <property type="evidence" value="ECO:0007669"/>
    <property type="project" value="UniProtKB-EC"/>
</dbReference>
<sequence>MLLARAIVRTVISRPIGLRKTGARIWHPYTHHPILRKISSSACLSSNALLSRAEFTAGVTAPRSKRIVVAITGATGIALAIRLLQILKQLNIETHVIISKWGLATMKFETDWNEYDLAALATKTYSVKNVSASISSGSFQHDGMIVVPCSMKTLAAIRIGFTEDLITRAADVSIKERRKLLLVTRETPLSSIHLENMLTLCKAGVIIFPPVPAFYTCPKSIDDVIEQSVGRILDCFGIHVDSFPRWEGIKRNL</sequence>
<dbReference type="PANTHER" id="PTHR43374:SF1">
    <property type="entry name" value="FLAVIN PRENYLTRANSFERASE PAD1, MITOCHONDRIAL"/>
    <property type="match status" value="1"/>
</dbReference>
<evidence type="ECO:0000313" key="9">
    <source>
        <dbReference type="Proteomes" id="UP000509704"/>
    </source>
</evidence>
<dbReference type="SUPFAM" id="SSF52507">
    <property type="entry name" value="Homo-oligomeric flavin-containing Cys decarboxylases, HFCD"/>
    <property type="match status" value="1"/>
</dbReference>
<feature type="binding site" evidence="6">
    <location>
        <position position="215"/>
    </location>
    <ligand>
        <name>dimethylallyl phosphate</name>
        <dbReference type="ChEBI" id="CHEBI:88052"/>
    </ligand>
</feature>
<comment type="function">
    <text evidence="6">Flavin prenyltransferase that catalyzes the synthesis of the prenylated FMN cofactor (prenyl-FMN) for the ferulic acid decarboxylase FDC1. The prenyltransferase is metal-independent and links a dimethylallyl moiety from dimethylallyl monophosphate (DMAP) to the flavin N5 and C6 atoms of FMN.</text>
</comment>
<dbReference type="InterPro" id="IPR003382">
    <property type="entry name" value="Flavoprotein"/>
</dbReference>
<dbReference type="FunFam" id="3.40.50.1950:FF:000001">
    <property type="entry name" value="Flavin prenyltransferase UbiX"/>
    <property type="match status" value="1"/>
</dbReference>
<keyword evidence="4 6" id="KW-0808">Transferase</keyword>
<feature type="binding site" evidence="6">
    <location>
        <begin position="150"/>
        <end position="153"/>
    </location>
    <ligand>
        <name>FMN</name>
        <dbReference type="ChEBI" id="CHEBI:58210"/>
    </ligand>
</feature>
<feature type="binding site" evidence="6">
    <location>
        <position position="185"/>
    </location>
    <ligand>
        <name>FMN</name>
        <dbReference type="ChEBI" id="CHEBI:58210"/>
    </ligand>
</feature>
<dbReference type="GO" id="GO:0016831">
    <property type="term" value="F:carboxy-lyase activity"/>
    <property type="evidence" value="ECO:0007669"/>
    <property type="project" value="TreeGrafter"/>
</dbReference>
<dbReference type="NCBIfam" id="TIGR00421">
    <property type="entry name" value="ubiX_pad"/>
    <property type="match status" value="1"/>
</dbReference>
<dbReference type="Gene3D" id="3.40.50.1950">
    <property type="entry name" value="Flavin prenyltransferase-like"/>
    <property type="match status" value="1"/>
</dbReference>
<proteinExistence type="inferred from homology"/>
<accession>A0A7H9AX52</accession>
<evidence type="ECO:0000256" key="1">
    <source>
        <dbReference type="ARBA" id="ARBA00022602"/>
    </source>
</evidence>
<dbReference type="EC" id="2.5.1.129" evidence="6"/>
<dbReference type="Proteomes" id="UP000509704">
    <property type="component" value="Chromosome 1"/>
</dbReference>
<reference evidence="8 9" key="1">
    <citation type="submission" date="2020-07" db="EMBL/GenBank/DDBJ databases">
        <title>The yeast mating-type switching endonuclease HO is a domesticated member of an unorthodox homing genetic element family.</title>
        <authorList>
            <person name="Coughlan A.Y."/>
            <person name="Lombardi L."/>
            <person name="Braun-Galleani S."/>
            <person name="Martos A.R."/>
            <person name="Galeote V."/>
            <person name="Bigey F."/>
            <person name="Dequin S."/>
            <person name="Byrne K.P."/>
            <person name="Wolfe K.H."/>
        </authorList>
    </citation>
    <scope>NUCLEOTIDE SEQUENCE [LARGE SCALE GENOMIC DNA]</scope>
    <source>
        <strain evidence="8 9">NRRL Y-6702</strain>
    </source>
</reference>
<keyword evidence="3 6" id="KW-0288">FMN</keyword>
<keyword evidence="1 6" id="KW-0637">Prenyltransferase</keyword>